<dbReference type="PANTHER" id="PTHR43725:SF53">
    <property type="entry name" value="UDP-ARABINOSE 4-EPIMERASE 1"/>
    <property type="match status" value="1"/>
</dbReference>
<dbReference type="GO" id="GO:0003978">
    <property type="term" value="F:UDP-glucose 4-epimerase activity"/>
    <property type="evidence" value="ECO:0007669"/>
    <property type="project" value="UniProtKB-EC"/>
</dbReference>
<dbReference type="NCBIfam" id="TIGR01179">
    <property type="entry name" value="galE"/>
    <property type="match status" value="1"/>
</dbReference>
<dbReference type="InterPro" id="IPR005886">
    <property type="entry name" value="UDP_G4E"/>
</dbReference>
<keyword evidence="7" id="KW-0520">NAD</keyword>
<evidence type="ECO:0000256" key="8">
    <source>
        <dbReference type="ARBA" id="ARBA00023235"/>
    </source>
</evidence>
<dbReference type="Gene3D" id="3.90.25.10">
    <property type="entry name" value="UDP-galactose 4-epimerase, domain 1"/>
    <property type="match status" value="1"/>
</dbReference>
<evidence type="ECO:0000256" key="3">
    <source>
        <dbReference type="ARBA" id="ARBA00004947"/>
    </source>
</evidence>
<organism evidence="13 14">
    <name type="scientific">Auritidibacter ignavus</name>
    <dbReference type="NCBI Taxonomy" id="678932"/>
    <lineage>
        <taxon>Bacteria</taxon>
        <taxon>Bacillati</taxon>
        <taxon>Actinomycetota</taxon>
        <taxon>Actinomycetes</taxon>
        <taxon>Micrococcales</taxon>
        <taxon>Micrococcaceae</taxon>
        <taxon>Auritidibacter</taxon>
    </lineage>
</organism>
<evidence type="ECO:0000313" key="14">
    <source>
        <dbReference type="Proteomes" id="UP001224674"/>
    </source>
</evidence>
<evidence type="ECO:0000256" key="9">
    <source>
        <dbReference type="ARBA" id="ARBA00023277"/>
    </source>
</evidence>
<evidence type="ECO:0000256" key="10">
    <source>
        <dbReference type="ARBA" id="ARBA00031367"/>
    </source>
</evidence>
<evidence type="ECO:0000256" key="7">
    <source>
        <dbReference type="ARBA" id="ARBA00023027"/>
    </source>
</evidence>
<evidence type="ECO:0000256" key="11">
    <source>
        <dbReference type="ARBA" id="ARBA00033067"/>
    </source>
</evidence>
<evidence type="ECO:0000313" key="13">
    <source>
        <dbReference type="EMBL" id="WGH93449.1"/>
    </source>
</evidence>
<dbReference type="Gene3D" id="3.40.50.720">
    <property type="entry name" value="NAD(P)-binding Rossmann-like Domain"/>
    <property type="match status" value="1"/>
</dbReference>
<dbReference type="InterPro" id="IPR001509">
    <property type="entry name" value="Epimerase_deHydtase"/>
</dbReference>
<comment type="similarity">
    <text evidence="4">Belongs to the NAD(P)-dependent epimerase/dehydratase family.</text>
</comment>
<evidence type="ECO:0000256" key="5">
    <source>
        <dbReference type="ARBA" id="ARBA00013189"/>
    </source>
</evidence>
<dbReference type="GO" id="GO:0033499">
    <property type="term" value="P:galactose catabolic process via UDP-galactose, Leloir pathway"/>
    <property type="evidence" value="ECO:0007669"/>
    <property type="project" value="TreeGrafter"/>
</dbReference>
<feature type="domain" description="NAD-dependent epimerase/dehydratase" evidence="12">
    <location>
        <begin position="1"/>
        <end position="250"/>
    </location>
</feature>
<comment type="cofactor">
    <cofactor evidence="2">
        <name>NAD(+)</name>
        <dbReference type="ChEBI" id="CHEBI:57540"/>
    </cofactor>
</comment>
<evidence type="ECO:0000256" key="4">
    <source>
        <dbReference type="ARBA" id="ARBA00007637"/>
    </source>
</evidence>
<gene>
    <name evidence="13" type="primary">galE</name>
    <name evidence="13" type="ORF">QDX21_01115</name>
</gene>
<keyword evidence="8 13" id="KW-0413">Isomerase</keyword>
<evidence type="ECO:0000256" key="1">
    <source>
        <dbReference type="ARBA" id="ARBA00000083"/>
    </source>
</evidence>
<dbReference type="SUPFAM" id="SSF51735">
    <property type="entry name" value="NAD(P)-binding Rossmann-fold domains"/>
    <property type="match status" value="1"/>
</dbReference>
<evidence type="ECO:0000256" key="2">
    <source>
        <dbReference type="ARBA" id="ARBA00001911"/>
    </source>
</evidence>
<reference evidence="13 14" key="1">
    <citation type="submission" date="2023-03" db="EMBL/GenBank/DDBJ databases">
        <title>Complete genome sequences of several Auritidibacter ignavus strains isolated from ear infections.</title>
        <authorList>
            <person name="Baehr T."/>
            <person name="Baumhoegger A.M."/>
        </authorList>
    </citation>
    <scope>NUCLEOTIDE SEQUENCE [LARGE SCALE GENOMIC DNA]</scope>
    <source>
        <strain evidence="13 14">BABAE-6</strain>
    </source>
</reference>
<protein>
    <recommendedName>
        <fullName evidence="6">UDP-glucose 4-epimerase</fullName>
        <ecNumber evidence="5">5.1.3.2</ecNumber>
    </recommendedName>
    <alternativeName>
        <fullName evidence="11">Galactowaldenase</fullName>
    </alternativeName>
    <alternativeName>
        <fullName evidence="10">UDP-galactose 4-epimerase</fullName>
    </alternativeName>
</protein>
<dbReference type="AlphaFoldDB" id="A0AAJ6DCG5"/>
<dbReference type="EC" id="5.1.3.2" evidence="5"/>
<proteinExistence type="inferred from homology"/>
<keyword evidence="14" id="KW-1185">Reference proteome</keyword>
<name>A0AAJ6DCG5_9MICC</name>
<keyword evidence="9" id="KW-0119">Carbohydrate metabolism</keyword>
<comment type="catalytic activity">
    <reaction evidence="1">
        <text>UDP-alpha-D-glucose = UDP-alpha-D-galactose</text>
        <dbReference type="Rhea" id="RHEA:22168"/>
        <dbReference type="ChEBI" id="CHEBI:58885"/>
        <dbReference type="ChEBI" id="CHEBI:66914"/>
        <dbReference type="EC" id="5.1.3.2"/>
    </reaction>
</comment>
<accession>A0AAJ6DCG5</accession>
<dbReference type="EMBL" id="CP122566">
    <property type="protein sequence ID" value="WGH93449.1"/>
    <property type="molecule type" value="Genomic_DNA"/>
</dbReference>
<evidence type="ECO:0000256" key="6">
    <source>
        <dbReference type="ARBA" id="ARBA00018569"/>
    </source>
</evidence>
<evidence type="ECO:0000259" key="12">
    <source>
        <dbReference type="Pfam" id="PF01370"/>
    </source>
</evidence>
<sequence length="326" mass="35019">MTGGAGYIGGHFVARARELGAYDIAVVDDLSTGLQRRVPSDVPLYQLDLSADNAVEQLSKILADHQIDAVVHFAAKKAVNESVEQPEMYFRNNIGGLVNLLSAMRVSAVQKIVFSSSASVYGQSPESEVFENTACHPINSYGQTKLINEQSLHNAERAWGLSAVALRYFNVAGATSSELADTTTTNLMPAIRNMLTSRGVVSVYGDDYPTPDGTCIRDYVHIEDLVDAHIVALDALCQPNATGVHTYNVGTGIGSSVLDIVHAFQRVPGVELEYQIAPPRDGDAATVTANVDKIREELGWKASYGVEDIVESVVKNPPLATEPTEG</sequence>
<dbReference type="RefSeq" id="WP_279674953.1">
    <property type="nucleotide sequence ID" value="NZ_CP122566.1"/>
</dbReference>
<comment type="pathway">
    <text evidence="3">Carbohydrate metabolism; galactose metabolism.</text>
</comment>
<dbReference type="PANTHER" id="PTHR43725">
    <property type="entry name" value="UDP-GLUCOSE 4-EPIMERASE"/>
    <property type="match status" value="1"/>
</dbReference>
<dbReference type="Proteomes" id="UP001224674">
    <property type="component" value="Chromosome"/>
</dbReference>
<dbReference type="Pfam" id="PF01370">
    <property type="entry name" value="Epimerase"/>
    <property type="match status" value="1"/>
</dbReference>
<dbReference type="InterPro" id="IPR036291">
    <property type="entry name" value="NAD(P)-bd_dom_sf"/>
</dbReference>